<dbReference type="AlphaFoldDB" id="A0A8S1RCN2"/>
<organism evidence="1 2">
    <name type="scientific">Paramecium sonneborni</name>
    <dbReference type="NCBI Taxonomy" id="65129"/>
    <lineage>
        <taxon>Eukaryota</taxon>
        <taxon>Sar</taxon>
        <taxon>Alveolata</taxon>
        <taxon>Ciliophora</taxon>
        <taxon>Intramacronucleata</taxon>
        <taxon>Oligohymenophorea</taxon>
        <taxon>Peniculida</taxon>
        <taxon>Parameciidae</taxon>
        <taxon>Paramecium</taxon>
    </lineage>
</organism>
<dbReference type="EMBL" id="CAJJDN010000151">
    <property type="protein sequence ID" value="CAD8124425.1"/>
    <property type="molecule type" value="Genomic_DNA"/>
</dbReference>
<accession>A0A8S1RCN2</accession>
<dbReference type="Proteomes" id="UP000692954">
    <property type="component" value="Unassembled WGS sequence"/>
</dbReference>
<evidence type="ECO:0000313" key="1">
    <source>
        <dbReference type="EMBL" id="CAD8124425.1"/>
    </source>
</evidence>
<evidence type="ECO:0000313" key="2">
    <source>
        <dbReference type="Proteomes" id="UP000692954"/>
    </source>
</evidence>
<gene>
    <name evidence="1" type="ORF">PSON_ATCC_30995.1.T1510024</name>
</gene>
<name>A0A8S1RCN2_9CILI</name>
<keyword evidence="2" id="KW-1185">Reference proteome</keyword>
<comment type="caution">
    <text evidence="1">The sequence shown here is derived from an EMBL/GenBank/DDBJ whole genome shotgun (WGS) entry which is preliminary data.</text>
</comment>
<sequence>MNLLTYIIQGKLQNSTNMIHNVRDMIQANIFIEHKVLEQEQLKIFDGHLYYLQFIKAVKLKSHEININQGNQRIFHLLNFKQQNLQSINQIASRKFIRV</sequence>
<reference evidence="1" key="1">
    <citation type="submission" date="2021-01" db="EMBL/GenBank/DDBJ databases">
        <authorList>
            <consortium name="Genoscope - CEA"/>
            <person name="William W."/>
        </authorList>
    </citation>
    <scope>NUCLEOTIDE SEQUENCE</scope>
</reference>
<protein>
    <submittedName>
        <fullName evidence="1">Uncharacterized protein</fullName>
    </submittedName>
</protein>
<proteinExistence type="predicted"/>